<dbReference type="AlphaFoldDB" id="A0A2R4SW39"/>
<dbReference type="NCBIfam" id="TIGR02593">
    <property type="entry name" value="CRISPR_cas5"/>
    <property type="match status" value="1"/>
</dbReference>
<dbReference type="GO" id="GO:0043571">
    <property type="term" value="P:maintenance of CRISPR repeat elements"/>
    <property type="evidence" value="ECO:0007669"/>
    <property type="project" value="UniProtKB-UniRule"/>
</dbReference>
<keyword evidence="2" id="KW-0540">Nuclease</keyword>
<dbReference type="EMBL" id="CP026304">
    <property type="protein sequence ID" value="AVZ71103.1"/>
    <property type="molecule type" value="Genomic_DNA"/>
</dbReference>
<dbReference type="Gene3D" id="3.30.70.2660">
    <property type="match status" value="1"/>
</dbReference>
<protein>
    <recommendedName>
        <fullName evidence="2">pre-crRNA processing endonuclease</fullName>
        <ecNumber evidence="2">3.1.-.-</ecNumber>
    </recommendedName>
</protein>
<dbReference type="Proteomes" id="UP000244201">
    <property type="component" value="Chromosome"/>
</dbReference>
<keyword evidence="4" id="KW-1185">Reference proteome</keyword>
<evidence type="ECO:0000313" key="4">
    <source>
        <dbReference type="Proteomes" id="UP000244201"/>
    </source>
</evidence>
<dbReference type="InterPro" id="IPR010155">
    <property type="entry name" value="CRISPR-assoc_prot_Cas5d"/>
</dbReference>
<name>A0A2R4SW39_9ACTN</name>
<dbReference type="NCBIfam" id="TIGR01876">
    <property type="entry name" value="cas_Cas5d"/>
    <property type="match status" value="1"/>
</dbReference>
<dbReference type="OrthoDB" id="5621871at2"/>
<dbReference type="EC" id="3.1.-.-" evidence="2"/>
<dbReference type="PIRSF" id="PIRSF029950">
    <property type="entry name" value="Cas_CT1134"/>
    <property type="match status" value="1"/>
</dbReference>
<dbReference type="GO" id="GO:0003723">
    <property type="term" value="F:RNA binding"/>
    <property type="evidence" value="ECO:0007669"/>
    <property type="project" value="UniProtKB-UniRule"/>
</dbReference>
<comment type="similarity">
    <text evidence="2">Belongs to the CRISPR-associated protein Cas5 family. Subtype I-C/Dvulg subfamily.</text>
</comment>
<keyword evidence="2" id="KW-0694">RNA-binding</keyword>
<reference evidence="3 4" key="1">
    <citation type="submission" date="2018-01" db="EMBL/GenBank/DDBJ databases">
        <title>Complete genome sequence of Streptomyces lunaelactis MM109T, a Ferroverdin A producer isolated from cave moonmilk deposits.</title>
        <authorList>
            <person name="Naome A."/>
            <person name="Martinet L."/>
            <person name="Maciejewska M."/>
            <person name="Anderssen S."/>
            <person name="Adam D."/>
            <person name="Tenconi E."/>
            <person name="Deflandre B."/>
            <person name="Arguelles-Arias A."/>
            <person name="Calusinska M."/>
            <person name="Copieters W."/>
            <person name="Karim L."/>
            <person name="Hanikenne M."/>
            <person name="Baurain D."/>
            <person name="van Wezel G."/>
            <person name="Smargiasso N."/>
            <person name="de Pauw E."/>
            <person name="Delfosse P."/>
            <person name="Rigali S."/>
        </authorList>
    </citation>
    <scope>NUCLEOTIDE SEQUENCE [LARGE SCALE GENOMIC DNA]</scope>
    <source>
        <strain evidence="3 4">MM109</strain>
    </source>
</reference>
<keyword evidence="1 2" id="KW-0051">Antiviral defense</keyword>
<sequence length="254" mass="28665">MRVGACRITQFANPFLEGSTSVASPAFPHPPLAVEVWGPLACFTRPELKVERVSYPVATPSALNGVLQAIFWKPEFEYQITQIEVLAPIEWTAVRRNEVKSVVNPDQVRKLQADRTLRYDVERDRDQRATMALRNVAYRVHAQVRLKKHADGPEAKYREQLRRRVERGACFSQPFLGTREFSASFGPVGSAPVPGQPIKRDEELGVMLHSIQYTDQGERYRFFRASMISGVIEVTDPLGPNEVAMPSGTWRRGA</sequence>
<evidence type="ECO:0000256" key="1">
    <source>
        <dbReference type="ARBA" id="ARBA00023118"/>
    </source>
</evidence>
<evidence type="ECO:0000313" key="3">
    <source>
        <dbReference type="EMBL" id="AVZ71103.1"/>
    </source>
</evidence>
<dbReference type="KEGG" id="slk:SLUN_01410"/>
<dbReference type="GO" id="GO:0004519">
    <property type="term" value="F:endonuclease activity"/>
    <property type="evidence" value="ECO:0007669"/>
    <property type="project" value="UniProtKB-UniRule"/>
</dbReference>
<proteinExistence type="inferred from homology"/>
<dbReference type="GO" id="GO:0051607">
    <property type="term" value="P:defense response to virus"/>
    <property type="evidence" value="ECO:0007669"/>
    <property type="project" value="UniProtKB-UniRule"/>
</dbReference>
<evidence type="ECO:0000256" key="2">
    <source>
        <dbReference type="PIRNR" id="PIRNR029950"/>
    </source>
</evidence>
<dbReference type="InterPro" id="IPR021124">
    <property type="entry name" value="CRISPR-assoc_prot_Cas5"/>
</dbReference>
<keyword evidence="2" id="KW-0378">Hydrolase</keyword>
<gene>
    <name evidence="3" type="primary">cas5c</name>
    <name evidence="3" type="ORF">SLUN_01410</name>
</gene>
<keyword evidence="2" id="KW-0255">Endonuclease</keyword>
<dbReference type="GO" id="GO:0016787">
    <property type="term" value="F:hydrolase activity"/>
    <property type="evidence" value="ECO:0007669"/>
    <property type="project" value="UniProtKB-KW"/>
</dbReference>
<dbReference type="InterPro" id="IPR013422">
    <property type="entry name" value="CRISPR-assoc_prot_Cas5_N"/>
</dbReference>
<accession>A0A2R4SW39</accession>
<comment type="function">
    <text evidence="2">CRISPR (clustered regularly interspaced short palindromic repeat) is an adaptive immune system that provides protection against mobile genetic elements (viruses, transposable elements and conjugative plasmids). CRISPR clusters contain spacers, sequences complementary to antecedent mobile elements, and target invading nucleic acids. CRISPR clusters are transcribed and processed into CRISPR RNA (crRNA).</text>
</comment>
<organism evidence="3 4">
    <name type="scientific">Streptomyces lunaelactis</name>
    <dbReference type="NCBI Taxonomy" id="1535768"/>
    <lineage>
        <taxon>Bacteria</taxon>
        <taxon>Bacillati</taxon>
        <taxon>Actinomycetota</taxon>
        <taxon>Actinomycetes</taxon>
        <taxon>Kitasatosporales</taxon>
        <taxon>Streptomycetaceae</taxon>
        <taxon>Streptomyces</taxon>
    </lineage>
</organism>
<dbReference type="Pfam" id="PF09704">
    <property type="entry name" value="Cas_Cas5d"/>
    <property type="match status" value="1"/>
</dbReference>